<name>A0A1G9MK15_9ACTN</name>
<organism evidence="1 2">
    <name type="scientific">Geodermatophilus siccatus</name>
    <dbReference type="NCBI Taxonomy" id="1137991"/>
    <lineage>
        <taxon>Bacteria</taxon>
        <taxon>Bacillati</taxon>
        <taxon>Actinomycetota</taxon>
        <taxon>Actinomycetes</taxon>
        <taxon>Geodermatophilales</taxon>
        <taxon>Geodermatophilaceae</taxon>
        <taxon>Geodermatophilus</taxon>
    </lineage>
</organism>
<evidence type="ECO:0000313" key="1">
    <source>
        <dbReference type="EMBL" id="SDL74636.1"/>
    </source>
</evidence>
<dbReference type="EMBL" id="FNHE01000002">
    <property type="protein sequence ID" value="SDL74636.1"/>
    <property type="molecule type" value="Genomic_DNA"/>
</dbReference>
<reference evidence="2" key="1">
    <citation type="submission" date="2016-10" db="EMBL/GenBank/DDBJ databases">
        <authorList>
            <person name="Varghese N."/>
            <person name="Submissions S."/>
        </authorList>
    </citation>
    <scope>NUCLEOTIDE SEQUENCE [LARGE SCALE GENOMIC DNA]</scope>
    <source>
        <strain evidence="2">DSM 45419</strain>
    </source>
</reference>
<proteinExistence type="predicted"/>
<dbReference type="AlphaFoldDB" id="A0A1G9MK15"/>
<dbReference type="STRING" id="1137991.SAMN05660642_00678"/>
<gene>
    <name evidence="1" type="ORF">SAMN05660642_00678</name>
</gene>
<dbReference type="Proteomes" id="UP000198680">
    <property type="component" value="Unassembled WGS sequence"/>
</dbReference>
<evidence type="ECO:0000313" key="2">
    <source>
        <dbReference type="Proteomes" id="UP000198680"/>
    </source>
</evidence>
<accession>A0A1G9MK15</accession>
<sequence length="61" mass="6566">MVGGAIDWLTRHGTPDLTTVAIAPDLGERYLDTIYQTNWVADLYGDDVLTSDELAEASPAA</sequence>
<protein>
    <submittedName>
        <fullName evidence="1">Cysteine synthase A</fullName>
    </submittedName>
</protein>
<keyword evidence="2" id="KW-1185">Reference proteome</keyword>